<evidence type="ECO:0000256" key="4">
    <source>
        <dbReference type="ARBA" id="ARBA00022448"/>
    </source>
</evidence>
<proteinExistence type="inferred from homology"/>
<evidence type="ECO:0000256" key="8">
    <source>
        <dbReference type="ARBA" id="ARBA00022989"/>
    </source>
</evidence>
<keyword evidence="9 12" id="KW-0406">Ion transport</keyword>
<evidence type="ECO:0000256" key="1">
    <source>
        <dbReference type="ARBA" id="ARBA00004304"/>
    </source>
</evidence>
<evidence type="ECO:0000256" key="13">
    <source>
        <dbReference type="SAM" id="Phobius"/>
    </source>
</evidence>
<dbReference type="GO" id="GO:0015986">
    <property type="term" value="P:proton motive force-driven ATP synthesis"/>
    <property type="evidence" value="ECO:0007669"/>
    <property type="project" value="InterPro"/>
</dbReference>
<keyword evidence="10 12" id="KW-0496">Mitochondrion</keyword>
<evidence type="ECO:0000313" key="14">
    <source>
        <dbReference type="EMBL" id="UGS80389.1"/>
    </source>
</evidence>
<dbReference type="AlphaFoldDB" id="A0A8K1ZFT9"/>
<dbReference type="GO" id="GO:0015078">
    <property type="term" value="F:proton transmembrane transporter activity"/>
    <property type="evidence" value="ECO:0007669"/>
    <property type="project" value="InterPro"/>
</dbReference>
<evidence type="ECO:0000256" key="2">
    <source>
        <dbReference type="ARBA" id="ARBA00008892"/>
    </source>
</evidence>
<geneLocation type="mitochondrion" evidence="14"/>
<organism evidence="14">
    <name type="scientific">Lachesilla picticeps</name>
    <dbReference type="NCBI Taxonomy" id="2596985"/>
    <lineage>
        <taxon>Eukaryota</taxon>
        <taxon>Metazoa</taxon>
        <taxon>Ecdysozoa</taxon>
        <taxon>Arthropoda</taxon>
        <taxon>Hexapoda</taxon>
        <taxon>Insecta</taxon>
        <taxon>Pterygota</taxon>
        <taxon>Neoptera</taxon>
        <taxon>Paraneoptera</taxon>
        <taxon>Psocodea</taxon>
        <taxon>Psocomorpha</taxon>
        <taxon>Homilopsocidea</taxon>
        <taxon>Lachesilloidea</taxon>
        <taxon>Lachesillidae</taxon>
        <taxon>Lachesilla</taxon>
    </lineage>
</organism>
<keyword evidence="6 12" id="KW-0812">Transmembrane</keyword>
<keyword evidence="8 13" id="KW-1133">Transmembrane helix</keyword>
<dbReference type="Pfam" id="PF00895">
    <property type="entry name" value="ATP-synt_8"/>
    <property type="match status" value="1"/>
</dbReference>
<evidence type="ECO:0000256" key="12">
    <source>
        <dbReference type="RuleBase" id="RU003661"/>
    </source>
</evidence>
<evidence type="ECO:0000256" key="5">
    <source>
        <dbReference type="ARBA" id="ARBA00022547"/>
    </source>
</evidence>
<name>A0A8K1ZFT9_9NEOP</name>
<evidence type="ECO:0000256" key="3">
    <source>
        <dbReference type="ARBA" id="ARBA00011291"/>
    </source>
</evidence>
<keyword evidence="5 12" id="KW-0138">CF(0)</keyword>
<keyword evidence="11 13" id="KW-0472">Membrane</keyword>
<reference evidence="14" key="1">
    <citation type="submission" date="2021-05" db="EMBL/GenBank/DDBJ databases">
        <title>Mitochondrial genomes within bark lice (Insecta: Psocodea: Psocomorpha) reveal novel gene rearrangements containing phylogenetic signal.</title>
        <authorList>
            <person name="Saenz Manchola O.F."/>
            <person name="Virrueta Herrera S."/>
            <person name="D'alessio L.M."/>
            <person name="Yoshizawa K."/>
            <person name="Garcia Aldrete A.N."/>
            <person name="Johnson K.P."/>
        </authorList>
    </citation>
    <scope>NUCLEOTIDE SEQUENCE</scope>
</reference>
<feature type="transmembrane region" description="Helical" evidence="13">
    <location>
        <begin position="6"/>
        <end position="29"/>
    </location>
</feature>
<comment type="similarity">
    <text evidence="2 12">Belongs to the ATPase protein 8 family.</text>
</comment>
<comment type="subcellular location">
    <subcellularLocation>
        <location evidence="1 12">Mitochondrion membrane</location>
        <topology evidence="1 12">Single-pass membrane protein</topology>
    </subcellularLocation>
</comment>
<dbReference type="GO" id="GO:0045259">
    <property type="term" value="C:proton-transporting ATP synthase complex"/>
    <property type="evidence" value="ECO:0007669"/>
    <property type="project" value="UniProtKB-KW"/>
</dbReference>
<dbReference type="EMBL" id="MZ274199">
    <property type="protein sequence ID" value="UGS80389.1"/>
    <property type="molecule type" value="Genomic_DNA"/>
</dbReference>
<sequence>MPQMNPILWLFLFIIFTLTFLLVNPLIFFSKNFSSKYNFLNTSFNPLTWKW</sequence>
<accession>A0A8K1ZFT9</accession>
<evidence type="ECO:0000256" key="11">
    <source>
        <dbReference type="ARBA" id="ARBA00023136"/>
    </source>
</evidence>
<gene>
    <name evidence="14" type="primary">ATP8</name>
</gene>
<dbReference type="InterPro" id="IPR001421">
    <property type="entry name" value="ATP8_metazoa"/>
</dbReference>
<comment type="subunit">
    <text evidence="3">F-type ATPases have 2 components, CF(1) - the catalytic core - and CF(0) - the membrane proton channel.</text>
</comment>
<keyword evidence="4 12" id="KW-0813">Transport</keyword>
<evidence type="ECO:0000256" key="6">
    <source>
        <dbReference type="ARBA" id="ARBA00022692"/>
    </source>
</evidence>
<evidence type="ECO:0000256" key="7">
    <source>
        <dbReference type="ARBA" id="ARBA00022781"/>
    </source>
</evidence>
<dbReference type="GO" id="GO:0031966">
    <property type="term" value="C:mitochondrial membrane"/>
    <property type="evidence" value="ECO:0007669"/>
    <property type="project" value="UniProtKB-SubCell"/>
</dbReference>
<keyword evidence="7 12" id="KW-0375">Hydrogen ion transport</keyword>
<evidence type="ECO:0000256" key="9">
    <source>
        <dbReference type="ARBA" id="ARBA00023065"/>
    </source>
</evidence>
<protein>
    <recommendedName>
        <fullName evidence="12">ATP synthase complex subunit 8</fullName>
    </recommendedName>
</protein>
<evidence type="ECO:0000256" key="10">
    <source>
        <dbReference type="ARBA" id="ARBA00023128"/>
    </source>
</evidence>